<dbReference type="SUPFAM" id="SSF50729">
    <property type="entry name" value="PH domain-like"/>
    <property type="match status" value="1"/>
</dbReference>
<evidence type="ECO:0000256" key="7">
    <source>
        <dbReference type="ARBA" id="ARBA00022927"/>
    </source>
</evidence>
<dbReference type="InterPro" id="IPR037855">
    <property type="entry name" value="Vps36"/>
</dbReference>
<evidence type="ECO:0000256" key="1">
    <source>
        <dbReference type="ARBA" id="ARBA00004141"/>
    </source>
</evidence>
<dbReference type="OrthoDB" id="271448at2759"/>
<keyword evidence="6 10" id="KW-0812">Transmembrane</keyword>
<dbReference type="PANTHER" id="PTHR13128:SF12">
    <property type="entry name" value="VACUOLAR PROTEIN-SORTING-ASSOCIATED PROTEIN 36"/>
    <property type="match status" value="1"/>
</dbReference>
<dbReference type="InterPro" id="IPR019377">
    <property type="entry name" value="NADH_UbQ_OxRdtase_su10"/>
</dbReference>
<protein>
    <recommendedName>
        <fullName evidence="10">XK-related protein</fullName>
    </recommendedName>
</protein>
<evidence type="ECO:0000256" key="2">
    <source>
        <dbReference type="ARBA" id="ARBA00006190"/>
    </source>
</evidence>
<comment type="subcellular location">
    <subcellularLocation>
        <location evidence="1 10">Membrane</location>
        <topology evidence="1 10">Multi-pass membrane protein</topology>
    </subcellularLocation>
</comment>
<dbReference type="PANTHER" id="PTHR13128">
    <property type="entry name" value="VACUOLAR PROTEIN-SORTING-ASSOCIATED PROTEIN 36"/>
    <property type="match status" value="1"/>
</dbReference>
<feature type="transmembrane region" description="Helical" evidence="10">
    <location>
        <begin position="1259"/>
        <end position="1279"/>
    </location>
</feature>
<evidence type="ECO:0000259" key="11">
    <source>
        <dbReference type="PROSITE" id="PS51495"/>
    </source>
</evidence>
<name>A0A158QEA6_HYMDI</name>
<dbReference type="Pfam" id="PF11605">
    <property type="entry name" value="Vps36_ESCRT-II"/>
    <property type="match status" value="1"/>
</dbReference>
<feature type="transmembrane region" description="Helical" evidence="10">
    <location>
        <begin position="1136"/>
        <end position="1161"/>
    </location>
</feature>
<dbReference type="GO" id="GO:0031902">
    <property type="term" value="C:late endosome membrane"/>
    <property type="evidence" value="ECO:0007669"/>
    <property type="project" value="TreeGrafter"/>
</dbReference>
<evidence type="ECO:0000256" key="5">
    <source>
        <dbReference type="ARBA" id="ARBA00022448"/>
    </source>
</evidence>
<feature type="transmembrane region" description="Helical" evidence="10">
    <location>
        <begin position="1181"/>
        <end position="1201"/>
    </location>
</feature>
<dbReference type="PROSITE" id="PS51495">
    <property type="entry name" value="GLUE"/>
    <property type="match status" value="1"/>
</dbReference>
<evidence type="ECO:0000313" key="13">
    <source>
        <dbReference type="Proteomes" id="UP000274504"/>
    </source>
</evidence>
<dbReference type="STRING" id="6216.A0A158QEA6"/>
<feature type="transmembrane region" description="Helical" evidence="10">
    <location>
        <begin position="1383"/>
        <end position="1410"/>
    </location>
</feature>
<dbReference type="Pfam" id="PF09815">
    <property type="entry name" value="XK-related"/>
    <property type="match status" value="1"/>
</dbReference>
<dbReference type="InterPro" id="IPR005024">
    <property type="entry name" value="Snf7_fam"/>
</dbReference>
<feature type="transmembrane region" description="Helical" evidence="10">
    <location>
        <begin position="1357"/>
        <end position="1377"/>
    </location>
</feature>
<dbReference type="GO" id="GO:0000814">
    <property type="term" value="C:ESCRT II complex"/>
    <property type="evidence" value="ECO:0007669"/>
    <property type="project" value="InterPro"/>
</dbReference>
<evidence type="ECO:0000256" key="10">
    <source>
        <dbReference type="RuleBase" id="RU910716"/>
    </source>
</evidence>
<keyword evidence="7" id="KW-0653">Protein transport</keyword>
<reference evidence="14" key="1">
    <citation type="submission" date="2016-04" db="UniProtKB">
        <authorList>
            <consortium name="WormBaseParasite"/>
        </authorList>
    </citation>
    <scope>IDENTIFICATION</scope>
</reference>
<feature type="domain" description="GLUE N-terminal" evidence="11">
    <location>
        <begin position="255"/>
        <end position="412"/>
    </location>
</feature>
<dbReference type="Pfam" id="PF10249">
    <property type="entry name" value="NDUFB10"/>
    <property type="match status" value="1"/>
</dbReference>
<keyword evidence="8 10" id="KW-1133">Transmembrane helix</keyword>
<dbReference type="Gene3D" id="6.10.140.260">
    <property type="match status" value="1"/>
</dbReference>
<evidence type="ECO:0000256" key="6">
    <source>
        <dbReference type="ARBA" id="ARBA00022692"/>
    </source>
</evidence>
<proteinExistence type="inferred from homology"/>
<dbReference type="Pfam" id="PF04157">
    <property type="entry name" value="EAP30"/>
    <property type="match status" value="1"/>
</dbReference>
<evidence type="ECO:0000256" key="9">
    <source>
        <dbReference type="ARBA" id="ARBA00023136"/>
    </source>
</evidence>
<evidence type="ECO:0000313" key="12">
    <source>
        <dbReference type="EMBL" id="VDL59415.1"/>
    </source>
</evidence>
<dbReference type="Gene3D" id="1.10.10.10">
    <property type="entry name" value="Winged helix-like DNA-binding domain superfamily/Winged helix DNA-binding domain"/>
    <property type="match status" value="1"/>
</dbReference>
<comment type="similarity">
    <text evidence="2">Belongs to the SNF7 family.</text>
</comment>
<keyword evidence="5" id="KW-0813">Transport</keyword>
<evidence type="ECO:0000256" key="8">
    <source>
        <dbReference type="ARBA" id="ARBA00022989"/>
    </source>
</evidence>
<dbReference type="InterPro" id="IPR036390">
    <property type="entry name" value="WH_DNA-bd_sf"/>
</dbReference>
<evidence type="ECO:0000256" key="3">
    <source>
        <dbReference type="ARBA" id="ARBA00008789"/>
    </source>
</evidence>
<dbReference type="InterPro" id="IPR040608">
    <property type="entry name" value="Snf8/Vps36"/>
</dbReference>
<gene>
    <name evidence="12" type="ORF">HDID_LOCUS7097</name>
</gene>
<dbReference type="Proteomes" id="UP000274504">
    <property type="component" value="Unassembled WGS sequence"/>
</dbReference>
<dbReference type="Gene3D" id="6.10.140.1230">
    <property type="match status" value="1"/>
</dbReference>
<dbReference type="GO" id="GO:0032266">
    <property type="term" value="F:phosphatidylinositol-3-phosphate binding"/>
    <property type="evidence" value="ECO:0007669"/>
    <property type="project" value="InterPro"/>
</dbReference>
<dbReference type="Gene3D" id="2.30.29.30">
    <property type="entry name" value="Pleckstrin-homology domain (PH domain)/Phosphotyrosine-binding domain (PTB)"/>
    <property type="match status" value="1"/>
</dbReference>
<keyword evidence="9 10" id="KW-0472">Membrane</keyword>
<feature type="transmembrane region" description="Helical" evidence="10">
    <location>
        <begin position="963"/>
        <end position="985"/>
    </location>
</feature>
<dbReference type="EMBL" id="UYSG01010903">
    <property type="protein sequence ID" value="VDL59415.1"/>
    <property type="molecule type" value="Genomic_DNA"/>
</dbReference>
<reference evidence="12 13" key="2">
    <citation type="submission" date="2018-11" db="EMBL/GenBank/DDBJ databases">
        <authorList>
            <consortium name="Pathogen Informatics"/>
        </authorList>
    </citation>
    <scope>NUCLEOTIDE SEQUENCE [LARGE SCALE GENOMIC DNA]</scope>
</reference>
<dbReference type="GO" id="GO:0043328">
    <property type="term" value="P:protein transport to vacuole involved in ubiquitin-dependent protein catabolic process via the multivesicular body sorting pathway"/>
    <property type="evidence" value="ECO:0007669"/>
    <property type="project" value="TreeGrafter"/>
</dbReference>
<organism evidence="14">
    <name type="scientific">Hymenolepis diminuta</name>
    <name type="common">Rat tapeworm</name>
    <dbReference type="NCBI Taxonomy" id="6216"/>
    <lineage>
        <taxon>Eukaryota</taxon>
        <taxon>Metazoa</taxon>
        <taxon>Spiralia</taxon>
        <taxon>Lophotrochozoa</taxon>
        <taxon>Platyhelminthes</taxon>
        <taxon>Cestoda</taxon>
        <taxon>Eucestoda</taxon>
        <taxon>Cyclophyllidea</taxon>
        <taxon>Hymenolepididae</taxon>
        <taxon>Hymenolepis</taxon>
    </lineage>
</organism>
<dbReference type="SUPFAM" id="SSF46785">
    <property type="entry name" value="Winged helix' DNA-binding domain"/>
    <property type="match status" value="1"/>
</dbReference>
<accession>A0A158QEA6</accession>
<dbReference type="GO" id="GO:0043130">
    <property type="term" value="F:ubiquitin binding"/>
    <property type="evidence" value="ECO:0007669"/>
    <property type="project" value="InterPro"/>
</dbReference>
<evidence type="ECO:0000313" key="14">
    <source>
        <dbReference type="WBParaSite" id="HDID_0000709901-mRNA-1"/>
    </source>
</evidence>
<dbReference type="InterPro" id="IPR018629">
    <property type="entry name" value="XK-rel"/>
</dbReference>
<dbReference type="GO" id="GO:0005886">
    <property type="term" value="C:plasma membrane"/>
    <property type="evidence" value="ECO:0007669"/>
    <property type="project" value="UniProtKB-ARBA"/>
</dbReference>
<comment type="similarity">
    <text evidence="4">Belongs to the VPS36 family.</text>
</comment>
<evidence type="ECO:0000256" key="4">
    <source>
        <dbReference type="ARBA" id="ARBA00009697"/>
    </source>
</evidence>
<dbReference type="InterPro" id="IPR021648">
    <property type="entry name" value="GLUE_dom"/>
</dbReference>
<sequence length="1544" mass="175453">MGSLFSRRKTRVTEQDKAVLQIKKQRDELKRFTRRTADSIDRGTATIKELAKRNQKDRALLLLKKNKCQEKLLAQADQYLTTIEGLIANIEFAQVQVLVVDSFKKSNEALKQLNDLMKLDDVEKILSDAREYQEYQQEITNLIAGNLTSKDDADVEAEFERILRADLPEVPDHEVSEPESPIKTKKREGKCLPLRVLFCLFFKSLFYFYHLFCVCNFSACGKTNPCYGNWLISYNLCLFSSDYFCYSSNKMDRFRWCTTPTDSQITDPESPVLTQSGVTLYNGPGRTGFEKGNLTLTSHRLIWQQGNTKIALPLVAVTSVTQQHTSNVRSATPKLILKLLSPELLVNAFKAMPVRPIWSAPWVVDKGDSRVAVASGLDYIRLGFTQRGLQSFCSALESTLEGKLWMVAPDINSSRVGLAGIERTMLAQTVSNDRSIAGAFTDLSKLMENAKEMVAISKNLSQRIRNTRASGGKVEEDDTTELRRAMLSMGLEDGEENNDYGAASADAYSFHRQLAGQICRLLLPLLEQRTAGISGGCIDLTTAYCRINRARGVQLIAPYDLIQAARLMPSLNLPLRLKTFPSGLKVLQLASESEEATLKSTCELCPSDGSKGITPGDLARKAGIAPSVLDNLEDDGHDDHYFEISREDLFKPYKPPAVEKYVFPFLGKMFDFPVTLFKEQIVDRIPRKKFYYYHQRYPRVPEIDSCEVDDKICIAEANDQFHRDRLVDANIVRILRQRVESCKRWYDRDYEDMERFCAPYYKEHEEAATNFYIKYGELYFWSDVRDAFMKQKHRMLFERDIGPIGSTKKLDKYGDKEADNTVSFLRRFHGHFNLPKELRFYVLIRGFSVNTRQSQRRYMPKANGQPARYIPPSELRQAIYCQNGTTDPPLTYSRRFEDLSASVKQQQQDREFSFSHIDNSYQKSAAASVASPVIPHTYNDDSHYVCVSLDYVPDRGRMLWSRWILILLCLCQLISAFAVIGCHAIDFSEDTRLEVGVSLGLLVFGNIFATGIVTMALFYRRWKNEEVRAKSKGVEANHEAWICTKAALSLIGMAPIARYVELFAVYRRLTKLEHRLKNEQASTANSNNVQNHESLSRSPLRKIHCKVIVSLIGTSVSQDPSEANRDRERLNQLRRLFVQLDFDACVVSLANATLGAGPFAIAQGVLYLRRLLLNRMMPNSTGGAILASFVFSLLWLVSTACQFQPDAHYLPPSQLLRKPAHQHDHLVSASGRILLFFARGFHITIRMITFVLFTGLFNWMLGVVVAVHGLFYLIMLMIYRGSGGILSTSYKANPSYHRPLDQRLEVFGRNAFLLLVRSFLDLTKGILRYLGRDLLYTFVSIYDFFNGSAGKTRLRVILYYFAYYLENASMIGAWYANYPFTAAWYYLPALLVVVTVQWMGAIFLQLYFFYFSTSPRGTSLCGLCCPDELRGPVQLVYSPVPTPTKYPAVERAQPLPPPPVENLSFILHPTSLYSHRSLYGQRGSFSSHPRTARTDSLTVVTAELPKKPRSKYLYVKNPEDEEQIEDWNEWQGVGSMVVGGGSNV</sequence>
<comment type="similarity">
    <text evidence="3 10">Belongs to the XK family.</text>
</comment>
<dbReference type="InterPro" id="IPR036388">
    <property type="entry name" value="WH-like_DNA-bd_sf"/>
</dbReference>
<dbReference type="WBParaSite" id="HDID_0000709901-mRNA-1">
    <property type="protein sequence ID" value="HDID_0000709901-mRNA-1"/>
    <property type="gene ID" value="HDID_0000709901"/>
</dbReference>
<dbReference type="InterPro" id="IPR011993">
    <property type="entry name" value="PH-like_dom_sf"/>
</dbReference>
<dbReference type="Pfam" id="PF03357">
    <property type="entry name" value="Snf7"/>
    <property type="match status" value="1"/>
</dbReference>
<feature type="transmembrane region" description="Helical" evidence="10">
    <location>
        <begin position="997"/>
        <end position="1019"/>
    </location>
</feature>